<name>A0A0A0BFF1_9GAMM</name>
<keyword evidence="8" id="KW-0547">Nucleotide-binding</keyword>
<protein>
    <recommendedName>
        <fullName evidence="3">histidine kinase</fullName>
        <ecNumber evidence="3">2.7.13.3</ecNumber>
    </recommendedName>
</protein>
<evidence type="ECO:0000313" key="17">
    <source>
        <dbReference type="EMBL" id="KGM06610.1"/>
    </source>
</evidence>
<evidence type="ECO:0000256" key="8">
    <source>
        <dbReference type="ARBA" id="ARBA00022741"/>
    </source>
</evidence>
<dbReference type="PROSITE" id="PS50885">
    <property type="entry name" value="HAMP"/>
    <property type="match status" value="1"/>
</dbReference>
<sequence>MGRLFWKFFFSFWLTLLIASVSVGSFVWLQNAAKNDDLGDLKLLDYHASSYVAVASDIAQQQGEAALKSFLQQLETAGMTEVFVVNNEHSDILGRSVDLATLNQARQLFAKGKRRLVEQVFLQDTPYLFYAPLAEPEPLKPHFKKRWVLKHLPLLLMIISGLVASLLFSALLAWYFTRPIRHLKQAFSDVAQGKLDTRVATAMGKRQDELAELGENFDFMASKISALVNGQRQLLHDVSHELRSPLARMQAAIGIAQQQPDKVPATLVRLEREAERISDLVGELLLISRMETGIEHSQETDVDMTELIEGIVEDARFEAANKAISIDMQSNADISLYGHQELLHRAIENLIRNAIKFSDAGDTIRINSHYDSAQKQLHISVEDEGPGVSEADLKRIFRPFFRASHNQRQDGIGLGLTIAQQAIAAHHGHILAENRSEGGLRIVIILPDKS</sequence>
<dbReference type="PROSITE" id="PS50109">
    <property type="entry name" value="HIS_KIN"/>
    <property type="match status" value="1"/>
</dbReference>
<evidence type="ECO:0000256" key="2">
    <source>
        <dbReference type="ARBA" id="ARBA00004651"/>
    </source>
</evidence>
<keyword evidence="6" id="KW-0808">Transferase</keyword>
<evidence type="ECO:0000256" key="6">
    <source>
        <dbReference type="ARBA" id="ARBA00022679"/>
    </source>
</evidence>
<dbReference type="Gene3D" id="6.10.340.10">
    <property type="match status" value="1"/>
</dbReference>
<feature type="domain" description="HAMP" evidence="16">
    <location>
        <begin position="174"/>
        <end position="229"/>
    </location>
</feature>
<dbReference type="STRING" id="392484.LP43_1834"/>
<evidence type="ECO:0000256" key="3">
    <source>
        <dbReference type="ARBA" id="ARBA00012438"/>
    </source>
</evidence>
<feature type="domain" description="Histidine kinase" evidence="15">
    <location>
        <begin position="237"/>
        <end position="450"/>
    </location>
</feature>
<keyword evidence="9 17" id="KW-0418">Kinase</keyword>
<dbReference type="Proteomes" id="UP000029999">
    <property type="component" value="Unassembled WGS sequence"/>
</dbReference>
<dbReference type="GO" id="GO:0005886">
    <property type="term" value="C:plasma membrane"/>
    <property type="evidence" value="ECO:0007669"/>
    <property type="project" value="UniProtKB-SubCell"/>
</dbReference>
<evidence type="ECO:0000313" key="18">
    <source>
        <dbReference type="Proteomes" id="UP000029999"/>
    </source>
</evidence>
<dbReference type="AlphaFoldDB" id="A0A0A0BFF1"/>
<dbReference type="PANTHER" id="PTHR45528:SF1">
    <property type="entry name" value="SENSOR HISTIDINE KINASE CPXA"/>
    <property type="match status" value="1"/>
</dbReference>
<dbReference type="RefSeq" id="WP_036314415.1">
    <property type="nucleotide sequence ID" value="NZ_JRQD01000004.1"/>
</dbReference>
<evidence type="ECO:0000256" key="12">
    <source>
        <dbReference type="ARBA" id="ARBA00023012"/>
    </source>
</evidence>
<dbReference type="CDD" id="cd00082">
    <property type="entry name" value="HisKA"/>
    <property type="match status" value="1"/>
</dbReference>
<accession>A0A0A0BFF1</accession>
<keyword evidence="13 14" id="KW-0472">Membrane</keyword>
<dbReference type="InterPro" id="IPR005467">
    <property type="entry name" value="His_kinase_dom"/>
</dbReference>
<evidence type="ECO:0000259" key="16">
    <source>
        <dbReference type="PROSITE" id="PS50885"/>
    </source>
</evidence>
<feature type="transmembrane region" description="Helical" evidence="14">
    <location>
        <begin position="6"/>
        <end position="29"/>
    </location>
</feature>
<dbReference type="GO" id="GO:0000155">
    <property type="term" value="F:phosphorelay sensor kinase activity"/>
    <property type="evidence" value="ECO:0007669"/>
    <property type="project" value="InterPro"/>
</dbReference>
<evidence type="ECO:0000256" key="10">
    <source>
        <dbReference type="ARBA" id="ARBA00022840"/>
    </source>
</evidence>
<dbReference type="InterPro" id="IPR050398">
    <property type="entry name" value="HssS/ArlS-like"/>
</dbReference>
<dbReference type="EMBL" id="JRQD01000004">
    <property type="protein sequence ID" value="KGM06610.1"/>
    <property type="molecule type" value="Genomic_DNA"/>
</dbReference>
<evidence type="ECO:0000256" key="11">
    <source>
        <dbReference type="ARBA" id="ARBA00022989"/>
    </source>
</evidence>
<reference evidence="17 18" key="1">
    <citation type="submission" date="2014-09" db="EMBL/GenBank/DDBJ databases">
        <authorList>
            <person name="Grob C."/>
            <person name="Taubert M."/>
            <person name="Howat A.M."/>
            <person name="Burns O.J."/>
            <person name="Dixon J.L."/>
            <person name="Chen Y."/>
            <person name="Murrell J.C."/>
        </authorList>
    </citation>
    <scope>NUCLEOTIDE SEQUENCE [LARGE SCALE GENOMIC DNA]</scope>
    <source>
        <strain evidence="17">L4</strain>
    </source>
</reference>
<evidence type="ECO:0000256" key="13">
    <source>
        <dbReference type="ARBA" id="ARBA00023136"/>
    </source>
</evidence>
<dbReference type="CDD" id="cd06225">
    <property type="entry name" value="HAMP"/>
    <property type="match status" value="1"/>
</dbReference>
<comment type="caution">
    <text evidence="17">The sequence shown here is derived from an EMBL/GenBank/DDBJ whole genome shotgun (WGS) entry which is preliminary data.</text>
</comment>
<dbReference type="SMART" id="SM00304">
    <property type="entry name" value="HAMP"/>
    <property type="match status" value="1"/>
</dbReference>
<dbReference type="InterPro" id="IPR003594">
    <property type="entry name" value="HATPase_dom"/>
</dbReference>
<evidence type="ECO:0000256" key="14">
    <source>
        <dbReference type="SAM" id="Phobius"/>
    </source>
</evidence>
<comment type="catalytic activity">
    <reaction evidence="1">
        <text>ATP + protein L-histidine = ADP + protein N-phospho-L-histidine.</text>
        <dbReference type="EC" id="2.7.13.3"/>
    </reaction>
</comment>
<gene>
    <name evidence="17" type="primary">cpxA</name>
    <name evidence="17" type="ORF">LP43_1834</name>
</gene>
<dbReference type="SUPFAM" id="SSF158472">
    <property type="entry name" value="HAMP domain-like"/>
    <property type="match status" value="1"/>
</dbReference>
<keyword evidence="12" id="KW-0902">Two-component regulatory system</keyword>
<dbReference type="GO" id="GO:0005524">
    <property type="term" value="F:ATP binding"/>
    <property type="evidence" value="ECO:0007669"/>
    <property type="project" value="UniProtKB-KW"/>
</dbReference>
<dbReference type="PRINTS" id="PR00344">
    <property type="entry name" value="BCTRLSENSOR"/>
</dbReference>
<dbReference type="SMART" id="SM00388">
    <property type="entry name" value="HisKA"/>
    <property type="match status" value="1"/>
</dbReference>
<dbReference type="Gene3D" id="1.10.287.130">
    <property type="match status" value="1"/>
</dbReference>
<dbReference type="InterPro" id="IPR036890">
    <property type="entry name" value="HATPase_C_sf"/>
</dbReference>
<dbReference type="InterPro" id="IPR004358">
    <property type="entry name" value="Sig_transdc_His_kin-like_C"/>
</dbReference>
<dbReference type="PANTHER" id="PTHR45528">
    <property type="entry name" value="SENSOR HISTIDINE KINASE CPXA"/>
    <property type="match status" value="1"/>
</dbReference>
<dbReference type="Pfam" id="PF00512">
    <property type="entry name" value="HisKA"/>
    <property type="match status" value="1"/>
</dbReference>
<comment type="subcellular location">
    <subcellularLocation>
        <location evidence="2">Cell membrane</location>
        <topology evidence="2">Multi-pass membrane protein</topology>
    </subcellularLocation>
</comment>
<dbReference type="Pfam" id="PF02518">
    <property type="entry name" value="HATPase_c"/>
    <property type="match status" value="1"/>
</dbReference>
<evidence type="ECO:0000256" key="5">
    <source>
        <dbReference type="ARBA" id="ARBA00022553"/>
    </source>
</evidence>
<dbReference type="Gene3D" id="3.30.565.10">
    <property type="entry name" value="Histidine kinase-like ATPase, C-terminal domain"/>
    <property type="match status" value="1"/>
</dbReference>
<dbReference type="SUPFAM" id="SSF55874">
    <property type="entry name" value="ATPase domain of HSP90 chaperone/DNA topoisomerase II/histidine kinase"/>
    <property type="match status" value="1"/>
</dbReference>
<keyword evidence="10" id="KW-0067">ATP-binding</keyword>
<keyword evidence="7 14" id="KW-0812">Transmembrane</keyword>
<evidence type="ECO:0000256" key="4">
    <source>
        <dbReference type="ARBA" id="ARBA00022475"/>
    </source>
</evidence>
<dbReference type="EC" id="2.7.13.3" evidence="3"/>
<organism evidence="17 18">
    <name type="scientific">Methylophaga thiooxydans</name>
    <dbReference type="NCBI Taxonomy" id="392484"/>
    <lineage>
        <taxon>Bacteria</taxon>
        <taxon>Pseudomonadati</taxon>
        <taxon>Pseudomonadota</taxon>
        <taxon>Gammaproteobacteria</taxon>
        <taxon>Thiotrichales</taxon>
        <taxon>Piscirickettsiaceae</taxon>
        <taxon>Methylophaga</taxon>
    </lineage>
</organism>
<dbReference type="SMART" id="SM00387">
    <property type="entry name" value="HATPase_c"/>
    <property type="match status" value="1"/>
</dbReference>
<evidence type="ECO:0000256" key="9">
    <source>
        <dbReference type="ARBA" id="ARBA00022777"/>
    </source>
</evidence>
<proteinExistence type="predicted"/>
<keyword evidence="4" id="KW-1003">Cell membrane</keyword>
<evidence type="ECO:0000256" key="1">
    <source>
        <dbReference type="ARBA" id="ARBA00000085"/>
    </source>
</evidence>
<dbReference type="InterPro" id="IPR003661">
    <property type="entry name" value="HisK_dim/P_dom"/>
</dbReference>
<keyword evidence="5" id="KW-0597">Phosphoprotein</keyword>
<dbReference type="Pfam" id="PF00672">
    <property type="entry name" value="HAMP"/>
    <property type="match status" value="1"/>
</dbReference>
<evidence type="ECO:0000256" key="7">
    <source>
        <dbReference type="ARBA" id="ARBA00022692"/>
    </source>
</evidence>
<dbReference type="SUPFAM" id="SSF47384">
    <property type="entry name" value="Homodimeric domain of signal transducing histidine kinase"/>
    <property type="match status" value="1"/>
</dbReference>
<evidence type="ECO:0000259" key="15">
    <source>
        <dbReference type="PROSITE" id="PS50109"/>
    </source>
</evidence>
<dbReference type="InterPro" id="IPR003660">
    <property type="entry name" value="HAMP_dom"/>
</dbReference>
<dbReference type="InterPro" id="IPR036097">
    <property type="entry name" value="HisK_dim/P_sf"/>
</dbReference>
<keyword evidence="11 14" id="KW-1133">Transmembrane helix</keyword>
<feature type="transmembrane region" description="Helical" evidence="14">
    <location>
        <begin position="154"/>
        <end position="176"/>
    </location>
</feature>